<proteinExistence type="inferred from homology"/>
<sequence length="690" mass="79119">MTRNQSLILYPGIHSRTIIKQNNELVFCCQAEQEYTIELWSNLTVQKNWIAFQFTRLQDYHLVISTQHLKPGDYEFTLRFKKENEPWSWSCWLTPIGGMTKFKHDTNQQWLLLLYKEQGNIHLWLPVAQSADAWLSPGINNTIDFNCSSDKASETHLLIASTTTDDFYRLIETALNYYTRFIKKQSDKIEYKDISMLQNLGYCTWNAFGKSINKEKLFNSLDSLQSNDIPVKYVIIDDGWQETSYERITSMEACKNKFPGGLKETVSEIKSKYPFVEFVGVWHALWGYWNGIDETFGKDYDYYSAIDNKNNKIGLIGNPKKFYNEFYSFLSDAGIDFVKVDNQGSFQDLMIKDKISVWDSYRKAMVENAEEFLQSHVVHSMALTPHILLNPILPQSHKSIFRNSDDFFPNEDESHSWHIYANAINTLWKTPALVGDWDMFQSHHSFAEYHAASRAISGGPIYITDIPNEHNTKLIYRLVGQTRHCGYNVLLSKQSPHATFDTVFGNPMEKECVLGLYNLHREKVDNEMVYGVCGFWNPGPRDLLGVVARSKGLPMTQVIAYVVSGEEKGKLVRLNLGNNDVRGTDITDKSPCVMSVRVKGFESCLVSISAIQSFGSISAACLGLIDKFNGIASISRTIFKEYYEAHLTHRSSCCAFWINTKPNQVVLDGQVLDPGRDWKWDNRTGLLHAH</sequence>
<evidence type="ECO:0000256" key="4">
    <source>
        <dbReference type="ARBA" id="ARBA00049426"/>
    </source>
</evidence>
<dbReference type="InterPro" id="IPR013785">
    <property type="entry name" value="Aldolase_TIM"/>
</dbReference>
<comment type="catalytic activity">
    <reaction evidence="4">
        <text>alpha-D-galactosyl-(1-&gt;3)-1D-myo-inositol + sucrose = raffinose + myo-inositol</text>
        <dbReference type="Rhea" id="RHEA:20161"/>
        <dbReference type="ChEBI" id="CHEBI:16634"/>
        <dbReference type="ChEBI" id="CHEBI:17268"/>
        <dbReference type="ChEBI" id="CHEBI:17505"/>
        <dbReference type="ChEBI" id="CHEBI:17992"/>
        <dbReference type="EC" id="2.4.1.82"/>
    </reaction>
</comment>
<evidence type="ECO:0000256" key="1">
    <source>
        <dbReference type="ARBA" id="ARBA00001255"/>
    </source>
</evidence>
<protein>
    <recommendedName>
        <fullName evidence="7">Alpha-galactosidase</fullName>
    </recommendedName>
</protein>
<dbReference type="Pfam" id="PF05691">
    <property type="entry name" value="Raffinose_syn"/>
    <property type="match status" value="2"/>
</dbReference>
<accession>A0ABP9YKZ0</accession>
<dbReference type="InterPro" id="IPR017853">
    <property type="entry name" value="GH"/>
</dbReference>
<name>A0ABP9YKZ0_9FUNG</name>
<evidence type="ECO:0000313" key="5">
    <source>
        <dbReference type="EMBL" id="GAA5807534.1"/>
    </source>
</evidence>
<comment type="catalytic activity">
    <reaction evidence="1">
        <text>Hydrolysis of terminal, non-reducing alpha-D-galactose residues in alpha-D-galactosides, including galactose oligosaccharides, galactomannans and galactolipids.</text>
        <dbReference type="EC" id="3.2.1.22"/>
    </reaction>
</comment>
<dbReference type="EMBL" id="BAABUK010000002">
    <property type="protein sequence ID" value="GAA5807534.1"/>
    <property type="molecule type" value="Genomic_DNA"/>
</dbReference>
<keyword evidence="3" id="KW-0119">Carbohydrate metabolism</keyword>
<dbReference type="PANTHER" id="PTHR31268:SF32">
    <property type="entry name" value="GALACTINOL--SUCROSE GALACTOSYLTRANSFERASE 2-RELATED"/>
    <property type="match status" value="1"/>
</dbReference>
<comment type="similarity">
    <text evidence="2">Belongs to the glycosyl hydrolases 36 family.</text>
</comment>
<gene>
    <name evidence="5" type="ORF">MFLAVUS_000897</name>
</gene>
<organism evidence="5 6">
    <name type="scientific">Mucor flavus</name>
    <dbReference type="NCBI Taxonomy" id="439312"/>
    <lineage>
        <taxon>Eukaryota</taxon>
        <taxon>Fungi</taxon>
        <taxon>Fungi incertae sedis</taxon>
        <taxon>Mucoromycota</taxon>
        <taxon>Mucoromycotina</taxon>
        <taxon>Mucoromycetes</taxon>
        <taxon>Mucorales</taxon>
        <taxon>Mucorineae</taxon>
        <taxon>Mucoraceae</taxon>
        <taxon>Mucor</taxon>
    </lineage>
</organism>
<evidence type="ECO:0008006" key="7">
    <source>
        <dbReference type="Google" id="ProtNLM"/>
    </source>
</evidence>
<evidence type="ECO:0000256" key="2">
    <source>
        <dbReference type="ARBA" id="ARBA00007240"/>
    </source>
</evidence>
<reference evidence="5 6" key="1">
    <citation type="submission" date="2024-04" db="EMBL/GenBank/DDBJ databases">
        <title>genome sequences of Mucor flavus KT1a and Helicostylum pulchrum KT1b strains isolated from the surface of a dry-aged beef.</title>
        <authorList>
            <person name="Toyotome T."/>
            <person name="Hosono M."/>
            <person name="Torimaru M."/>
            <person name="Fukuda K."/>
            <person name="Mikami N."/>
        </authorList>
    </citation>
    <scope>NUCLEOTIDE SEQUENCE [LARGE SCALE GENOMIC DNA]</scope>
    <source>
        <strain evidence="5 6">KT1a</strain>
    </source>
</reference>
<dbReference type="Gene3D" id="3.20.20.70">
    <property type="entry name" value="Aldolase class I"/>
    <property type="match status" value="1"/>
</dbReference>
<dbReference type="InterPro" id="IPR008811">
    <property type="entry name" value="Glycosyl_hydrolases_36"/>
</dbReference>
<dbReference type="PANTHER" id="PTHR31268">
    <property type="match status" value="1"/>
</dbReference>
<evidence type="ECO:0000313" key="6">
    <source>
        <dbReference type="Proteomes" id="UP001473302"/>
    </source>
</evidence>
<dbReference type="Proteomes" id="UP001473302">
    <property type="component" value="Unassembled WGS sequence"/>
</dbReference>
<keyword evidence="6" id="KW-1185">Reference proteome</keyword>
<evidence type="ECO:0000256" key="3">
    <source>
        <dbReference type="ARBA" id="ARBA00023277"/>
    </source>
</evidence>
<comment type="caution">
    <text evidence="5">The sequence shown here is derived from an EMBL/GenBank/DDBJ whole genome shotgun (WGS) entry which is preliminary data.</text>
</comment>
<dbReference type="SUPFAM" id="SSF51445">
    <property type="entry name" value="(Trans)glycosidases"/>
    <property type="match status" value="1"/>
</dbReference>